<sequence>MTEPRVFVDRAKFLAAVQDLAQGDEIARASVDLMVEIESQIPAPWAESDPLIAERYLAARGASPTAAAANAAEFELHMRALVALATGKPVTEFSQIAEWIEQNIDGGAQ</sequence>
<gene>
    <name evidence="1" type="ORF">NON19_17925</name>
</gene>
<evidence type="ECO:0000313" key="2">
    <source>
        <dbReference type="Proteomes" id="UP001206206"/>
    </source>
</evidence>
<evidence type="ECO:0000313" key="1">
    <source>
        <dbReference type="EMBL" id="MCQ4043847.1"/>
    </source>
</evidence>
<organism evidence="1 2">
    <name type="scientific">Streptantibioticus rubrisoli</name>
    <dbReference type="NCBI Taxonomy" id="1387313"/>
    <lineage>
        <taxon>Bacteria</taxon>
        <taxon>Bacillati</taxon>
        <taxon>Actinomycetota</taxon>
        <taxon>Actinomycetes</taxon>
        <taxon>Kitasatosporales</taxon>
        <taxon>Streptomycetaceae</taxon>
        <taxon>Streptantibioticus</taxon>
    </lineage>
</organism>
<comment type="caution">
    <text evidence="1">The sequence shown here is derived from an EMBL/GenBank/DDBJ whole genome shotgun (WGS) entry which is preliminary data.</text>
</comment>
<dbReference type="Proteomes" id="UP001206206">
    <property type="component" value="Unassembled WGS sequence"/>
</dbReference>
<name>A0ABT1PEQ7_9ACTN</name>
<proteinExistence type="predicted"/>
<keyword evidence="2" id="KW-1185">Reference proteome</keyword>
<accession>A0ABT1PEQ7</accession>
<reference evidence="1 2" key="1">
    <citation type="submission" date="2022-06" db="EMBL/GenBank/DDBJ databases">
        <title>Draft genome sequence of type strain Streptomyces rubrisoli DSM 42083.</title>
        <authorList>
            <person name="Duangmal K."/>
            <person name="Klaysubun C."/>
        </authorList>
    </citation>
    <scope>NUCLEOTIDE SEQUENCE [LARGE SCALE GENOMIC DNA]</scope>
    <source>
        <strain evidence="1 2">DSM 42083</strain>
    </source>
</reference>
<protein>
    <submittedName>
        <fullName evidence="1">Uncharacterized protein</fullName>
    </submittedName>
</protein>
<dbReference type="EMBL" id="JANFNH010000020">
    <property type="protein sequence ID" value="MCQ4043847.1"/>
    <property type="molecule type" value="Genomic_DNA"/>
</dbReference>
<dbReference type="RefSeq" id="WP_255929289.1">
    <property type="nucleotide sequence ID" value="NZ_JANFNH010000020.1"/>
</dbReference>